<evidence type="ECO:0000313" key="1">
    <source>
        <dbReference type="EMBL" id="KZP06181.1"/>
    </source>
</evidence>
<evidence type="ECO:0000313" key="2">
    <source>
        <dbReference type="Proteomes" id="UP000076532"/>
    </source>
</evidence>
<dbReference type="AlphaFoldDB" id="A0A167WJW3"/>
<organism evidence="1 2">
    <name type="scientific">Athelia psychrophila</name>
    <dbReference type="NCBI Taxonomy" id="1759441"/>
    <lineage>
        <taxon>Eukaryota</taxon>
        <taxon>Fungi</taxon>
        <taxon>Dikarya</taxon>
        <taxon>Basidiomycota</taxon>
        <taxon>Agaricomycotina</taxon>
        <taxon>Agaricomycetes</taxon>
        <taxon>Agaricomycetidae</taxon>
        <taxon>Atheliales</taxon>
        <taxon>Atheliaceae</taxon>
        <taxon>Athelia</taxon>
    </lineage>
</organism>
<sequence>MLPAATPSREVGSRRKRVRGCRGGRVGCEPDGVFGECGLGVLKVELRSLGAMWTSVLVVSRSALALVCGLRDTTRPSRDPDVDLLAHLRATHMVEEGIFDVGCVVKGKGSEGRGARHVHPSSTHAAAKGSVDRKVGVSKAHALSLDSEAMTVAGYSDSVLLLSRPIASSFTICGG</sequence>
<name>A0A167WJW3_9AGAM</name>
<keyword evidence="2" id="KW-1185">Reference proteome</keyword>
<proteinExistence type="predicted"/>
<reference evidence="1 2" key="1">
    <citation type="journal article" date="2016" name="Mol. Biol. Evol.">
        <title>Comparative Genomics of Early-Diverging Mushroom-Forming Fungi Provides Insights into the Origins of Lignocellulose Decay Capabilities.</title>
        <authorList>
            <person name="Nagy L.G."/>
            <person name="Riley R."/>
            <person name="Tritt A."/>
            <person name="Adam C."/>
            <person name="Daum C."/>
            <person name="Floudas D."/>
            <person name="Sun H."/>
            <person name="Yadav J.S."/>
            <person name="Pangilinan J."/>
            <person name="Larsson K.H."/>
            <person name="Matsuura K."/>
            <person name="Barry K."/>
            <person name="Labutti K."/>
            <person name="Kuo R."/>
            <person name="Ohm R.A."/>
            <person name="Bhattacharya S.S."/>
            <person name="Shirouzu T."/>
            <person name="Yoshinaga Y."/>
            <person name="Martin F.M."/>
            <person name="Grigoriev I.V."/>
            <person name="Hibbett D.S."/>
        </authorList>
    </citation>
    <scope>NUCLEOTIDE SEQUENCE [LARGE SCALE GENOMIC DNA]</scope>
    <source>
        <strain evidence="1 2">CBS 109695</strain>
    </source>
</reference>
<dbReference type="EMBL" id="KV417801">
    <property type="protein sequence ID" value="KZP06181.1"/>
    <property type="molecule type" value="Genomic_DNA"/>
</dbReference>
<protein>
    <submittedName>
        <fullName evidence="1">Uncharacterized protein</fullName>
    </submittedName>
</protein>
<accession>A0A167WJW3</accession>
<dbReference type="Proteomes" id="UP000076532">
    <property type="component" value="Unassembled WGS sequence"/>
</dbReference>
<gene>
    <name evidence="1" type="ORF">FIBSPDRAFT_940131</name>
</gene>